<evidence type="ECO:0000313" key="2">
    <source>
        <dbReference type="Proteomes" id="UP000698222"/>
    </source>
</evidence>
<keyword evidence="2" id="KW-1185">Reference proteome</keyword>
<proteinExistence type="predicted"/>
<evidence type="ECO:0000313" key="1">
    <source>
        <dbReference type="EMBL" id="MBP2410383.1"/>
    </source>
</evidence>
<accession>A0ABS4YR25</accession>
<name>A0ABS4YR25_9MICO</name>
<dbReference type="Proteomes" id="UP000698222">
    <property type="component" value="Unassembled WGS sequence"/>
</dbReference>
<dbReference type="EMBL" id="JAGIOC010000001">
    <property type="protein sequence ID" value="MBP2410383.1"/>
    <property type="molecule type" value="Genomic_DNA"/>
</dbReference>
<reference evidence="1 2" key="1">
    <citation type="submission" date="2021-03" db="EMBL/GenBank/DDBJ databases">
        <title>Sequencing the genomes of 1000 actinobacteria strains.</title>
        <authorList>
            <person name="Klenk H.-P."/>
        </authorList>
    </citation>
    <scope>NUCLEOTIDE SEQUENCE [LARGE SCALE GENOMIC DNA]</scope>
    <source>
        <strain evidence="1 2">DSM 14564</strain>
    </source>
</reference>
<sequence>MSIRTTVTLGDDVHAEMERLRRDEDLRPSEALDLLARRGMTQPRPHRVDITGNLVPDAQIAAQAIELGVAVASVDSDFARFPEIRWVNPLHP</sequence>
<dbReference type="RefSeq" id="WP_209893920.1">
    <property type="nucleotide sequence ID" value="NZ_BAAAJV010000008.1"/>
</dbReference>
<dbReference type="SUPFAM" id="SSF88723">
    <property type="entry name" value="PIN domain-like"/>
    <property type="match status" value="1"/>
</dbReference>
<dbReference type="InterPro" id="IPR029060">
    <property type="entry name" value="PIN-like_dom_sf"/>
</dbReference>
<organism evidence="1 2">
    <name type="scientific">Brachybacterium fresconis</name>
    <dbReference type="NCBI Taxonomy" id="173363"/>
    <lineage>
        <taxon>Bacteria</taxon>
        <taxon>Bacillati</taxon>
        <taxon>Actinomycetota</taxon>
        <taxon>Actinomycetes</taxon>
        <taxon>Micrococcales</taxon>
        <taxon>Dermabacteraceae</taxon>
        <taxon>Brachybacterium</taxon>
    </lineage>
</organism>
<protein>
    <submittedName>
        <fullName evidence="1">Nucleic acid-binding protein</fullName>
    </submittedName>
</protein>
<dbReference type="Gene3D" id="3.40.50.1010">
    <property type="entry name" value="5'-nuclease"/>
    <property type="match status" value="1"/>
</dbReference>
<comment type="caution">
    <text evidence="1">The sequence shown here is derived from an EMBL/GenBank/DDBJ whole genome shotgun (WGS) entry which is preliminary data.</text>
</comment>
<gene>
    <name evidence="1" type="ORF">JOF44_003286</name>
</gene>